<name>A0ABQ6DY68_9GAMM</name>
<dbReference type="Pfam" id="PF00005">
    <property type="entry name" value="ABC_tran"/>
    <property type="match status" value="1"/>
</dbReference>
<dbReference type="SUPFAM" id="SSF52540">
    <property type="entry name" value="P-loop containing nucleoside triphosphate hydrolases"/>
    <property type="match status" value="1"/>
</dbReference>
<evidence type="ECO:0000256" key="1">
    <source>
        <dbReference type="ARBA" id="ARBA00022448"/>
    </source>
</evidence>
<evidence type="ECO:0000313" key="7">
    <source>
        <dbReference type="EMBL" id="GLS89686.1"/>
    </source>
</evidence>
<comment type="function">
    <text evidence="5">Part of the ABC transporter complex HmuTUV involved in hemin import. Responsible for energy coupling to the transport system.</text>
</comment>
<keyword evidence="3 7" id="KW-0067">ATP-binding</keyword>
<sequence>MSAPLSCENLTFSFDKKPMFNNINLTFKEGEFVGLIGANGAGKSTLLQLLLGLLKAKSGEVLLHGDSISKLKRREIAKQLAFVPQSIELPYAFTAQQLVAMGRNPYLGAFELEGEADKKLIDKAMRQTDISHLQHRLVNTLSGGEKQRVIIARALAQQSPTILLDEPIASLDICHQLETMQLIQTLTEAGKTAITALHDLNLAARYCDRLILIGKQENGMTGIISDGTPEQVLTDENLKKQFSIQAKIDLQNEKVVLSNILPISS</sequence>
<dbReference type="GO" id="GO:0005524">
    <property type="term" value="F:ATP binding"/>
    <property type="evidence" value="ECO:0007669"/>
    <property type="project" value="UniProtKB-KW"/>
</dbReference>
<evidence type="ECO:0000313" key="8">
    <source>
        <dbReference type="Proteomes" id="UP001157353"/>
    </source>
</evidence>
<dbReference type="InterPro" id="IPR017871">
    <property type="entry name" value="ABC_transporter-like_CS"/>
</dbReference>
<dbReference type="Gene3D" id="3.40.50.300">
    <property type="entry name" value="P-loop containing nucleotide triphosphate hydrolases"/>
    <property type="match status" value="1"/>
</dbReference>
<dbReference type="InterPro" id="IPR003439">
    <property type="entry name" value="ABC_transporter-like_ATP-bd"/>
</dbReference>
<evidence type="ECO:0000256" key="2">
    <source>
        <dbReference type="ARBA" id="ARBA00022741"/>
    </source>
</evidence>
<dbReference type="InterPro" id="IPR003593">
    <property type="entry name" value="AAA+_ATPase"/>
</dbReference>
<dbReference type="PANTHER" id="PTHR42794">
    <property type="entry name" value="HEMIN IMPORT ATP-BINDING PROTEIN HMUV"/>
    <property type="match status" value="1"/>
</dbReference>
<evidence type="ECO:0000256" key="3">
    <source>
        <dbReference type="ARBA" id="ARBA00022840"/>
    </source>
</evidence>
<dbReference type="InterPro" id="IPR027417">
    <property type="entry name" value="P-loop_NTPase"/>
</dbReference>
<dbReference type="EMBL" id="BSPQ01000001">
    <property type="protein sequence ID" value="GLS89686.1"/>
    <property type="molecule type" value="Genomic_DNA"/>
</dbReference>
<reference evidence="8" key="1">
    <citation type="journal article" date="2019" name="Int. J. Syst. Evol. Microbiol.">
        <title>The Global Catalogue of Microorganisms (GCM) 10K type strain sequencing project: providing services to taxonomists for standard genome sequencing and annotation.</title>
        <authorList>
            <consortium name="The Broad Institute Genomics Platform"/>
            <consortium name="The Broad Institute Genome Sequencing Center for Infectious Disease"/>
            <person name="Wu L."/>
            <person name="Ma J."/>
        </authorList>
    </citation>
    <scope>NUCLEOTIDE SEQUENCE [LARGE SCALE GENOMIC DNA]</scope>
    <source>
        <strain evidence="8">NBRC 103166</strain>
    </source>
</reference>
<dbReference type="CDD" id="cd03214">
    <property type="entry name" value="ABC_Iron-Siderophores_B12_Hemin"/>
    <property type="match status" value="1"/>
</dbReference>
<evidence type="ECO:0000256" key="4">
    <source>
        <dbReference type="ARBA" id="ARBA00022967"/>
    </source>
</evidence>
<keyword evidence="4" id="KW-1278">Translocase</keyword>
<evidence type="ECO:0000256" key="5">
    <source>
        <dbReference type="ARBA" id="ARBA00037066"/>
    </source>
</evidence>
<proteinExistence type="predicted"/>
<accession>A0ABQ6DY68</accession>
<keyword evidence="1" id="KW-0813">Transport</keyword>
<gene>
    <name evidence="7" type="primary">fecE</name>
    <name evidence="7" type="ORF">GCM10007916_07530</name>
</gene>
<comment type="caution">
    <text evidence="7">The sequence shown here is derived from an EMBL/GenBank/DDBJ whole genome shotgun (WGS) entry which is preliminary data.</text>
</comment>
<dbReference type="SMART" id="SM00382">
    <property type="entry name" value="AAA"/>
    <property type="match status" value="1"/>
</dbReference>
<protein>
    <submittedName>
        <fullName evidence="7">Fe(3+) dicitrate transport ATP-binding protein FecE</fullName>
    </submittedName>
</protein>
<dbReference type="RefSeq" id="WP_284202798.1">
    <property type="nucleotide sequence ID" value="NZ_BSPQ01000001.1"/>
</dbReference>
<organism evidence="7 8">
    <name type="scientific">Psychromonas marina</name>
    <dbReference type="NCBI Taxonomy" id="88364"/>
    <lineage>
        <taxon>Bacteria</taxon>
        <taxon>Pseudomonadati</taxon>
        <taxon>Pseudomonadota</taxon>
        <taxon>Gammaproteobacteria</taxon>
        <taxon>Alteromonadales</taxon>
        <taxon>Psychromonadaceae</taxon>
        <taxon>Psychromonas</taxon>
    </lineage>
</organism>
<keyword evidence="8" id="KW-1185">Reference proteome</keyword>
<feature type="domain" description="ABC transporter" evidence="6">
    <location>
        <begin position="5"/>
        <end position="240"/>
    </location>
</feature>
<evidence type="ECO:0000259" key="6">
    <source>
        <dbReference type="PROSITE" id="PS50893"/>
    </source>
</evidence>
<dbReference type="PANTHER" id="PTHR42794:SF1">
    <property type="entry name" value="HEMIN IMPORT ATP-BINDING PROTEIN HMUV"/>
    <property type="match status" value="1"/>
</dbReference>
<dbReference type="Proteomes" id="UP001157353">
    <property type="component" value="Unassembled WGS sequence"/>
</dbReference>
<dbReference type="PROSITE" id="PS00211">
    <property type="entry name" value="ABC_TRANSPORTER_1"/>
    <property type="match status" value="1"/>
</dbReference>
<keyword evidence="2" id="KW-0547">Nucleotide-binding</keyword>
<dbReference type="PROSITE" id="PS50893">
    <property type="entry name" value="ABC_TRANSPORTER_2"/>
    <property type="match status" value="1"/>
</dbReference>